<evidence type="ECO:0000313" key="6">
    <source>
        <dbReference type="Proteomes" id="UP001318040"/>
    </source>
</evidence>
<dbReference type="Pfam" id="PF13499">
    <property type="entry name" value="EF-hand_7"/>
    <property type="match status" value="1"/>
</dbReference>
<evidence type="ECO:0000256" key="4">
    <source>
        <dbReference type="ARBA" id="ARBA00022842"/>
    </source>
</evidence>
<dbReference type="SMART" id="SM00054">
    <property type="entry name" value="EFh"/>
    <property type="match status" value="3"/>
</dbReference>
<dbReference type="InterPro" id="IPR051433">
    <property type="entry name" value="CIBP"/>
</dbReference>
<keyword evidence="2" id="KW-0677">Repeat</keyword>
<dbReference type="PROSITE" id="PS50222">
    <property type="entry name" value="EF_HAND_2"/>
    <property type="match status" value="2"/>
</dbReference>
<dbReference type="InterPro" id="IPR011992">
    <property type="entry name" value="EF-hand-dom_pair"/>
</dbReference>
<dbReference type="PANTHER" id="PTHR45791:SF6">
    <property type="entry name" value="CALCIUM AND INTEGRIN BINDING FAMILY MEMBER 2"/>
    <property type="match status" value="1"/>
</dbReference>
<dbReference type="Gene3D" id="1.10.238.10">
    <property type="entry name" value="EF-hand"/>
    <property type="match status" value="2"/>
</dbReference>
<dbReference type="FunFam" id="1.10.238.10:FF:000079">
    <property type="entry name" value="Calcium and integrin-binding family member 2"/>
    <property type="match status" value="1"/>
</dbReference>
<keyword evidence="3" id="KW-0106">Calcium</keyword>
<dbReference type="RefSeq" id="XP_032804099.1">
    <property type="nucleotide sequence ID" value="XM_032948208.1"/>
</dbReference>
<dbReference type="CDD" id="cd00051">
    <property type="entry name" value="EFh"/>
    <property type="match status" value="1"/>
</dbReference>
<organism evidence="6 7">
    <name type="scientific">Petromyzon marinus</name>
    <name type="common">Sea lamprey</name>
    <dbReference type="NCBI Taxonomy" id="7757"/>
    <lineage>
        <taxon>Eukaryota</taxon>
        <taxon>Metazoa</taxon>
        <taxon>Chordata</taxon>
        <taxon>Craniata</taxon>
        <taxon>Vertebrata</taxon>
        <taxon>Cyclostomata</taxon>
        <taxon>Hyperoartia</taxon>
        <taxon>Petromyzontiformes</taxon>
        <taxon>Petromyzontidae</taxon>
        <taxon>Petromyzon</taxon>
    </lineage>
</organism>
<evidence type="ECO:0000259" key="5">
    <source>
        <dbReference type="PROSITE" id="PS50222"/>
    </source>
</evidence>
<accession>A0AAJ7SRE8</accession>
<dbReference type="PANTHER" id="PTHR45791">
    <property type="entry name" value="CALCIUM AND INTEGRIN BINDING FAMILY MEMBER 2"/>
    <property type="match status" value="1"/>
</dbReference>
<dbReference type="GeneID" id="116939600"/>
<dbReference type="Proteomes" id="UP001318040">
    <property type="component" value="Chromosome 1"/>
</dbReference>
<sequence length="187" mass="21740">MGNKQTIFTEEQLDAYQDCSYFTRKEILRLHGRFMELVPHLVSKDSSGYCDITIPSQLIGTMPELKENPFRQRILEVFSEDGQGNMSFSDFVDMFSAFSETAPRELKVYYAFKIYDFNDDSFIGRGDLLQVLQCLTRDEMSHEELLLVIDKVLEEADLDDDSKLSFADFEHMISRAPDFISTFHIRI</sequence>
<keyword evidence="4" id="KW-0460">Magnesium</keyword>
<dbReference type="GO" id="GO:0055074">
    <property type="term" value="P:calcium ion homeostasis"/>
    <property type="evidence" value="ECO:0007669"/>
    <property type="project" value="TreeGrafter"/>
</dbReference>
<dbReference type="GO" id="GO:0000287">
    <property type="term" value="F:magnesium ion binding"/>
    <property type="evidence" value="ECO:0007669"/>
    <property type="project" value="TreeGrafter"/>
</dbReference>
<dbReference type="AlphaFoldDB" id="A0AAJ7SRE8"/>
<evidence type="ECO:0000256" key="3">
    <source>
        <dbReference type="ARBA" id="ARBA00022837"/>
    </source>
</evidence>
<evidence type="ECO:0000256" key="1">
    <source>
        <dbReference type="ARBA" id="ARBA00022723"/>
    </source>
</evidence>
<dbReference type="GO" id="GO:0005509">
    <property type="term" value="F:calcium ion binding"/>
    <property type="evidence" value="ECO:0007669"/>
    <property type="project" value="InterPro"/>
</dbReference>
<protein>
    <submittedName>
        <fullName evidence="7">Calcium and integrin-binding family member 2-like isoform X2</fullName>
    </submittedName>
</protein>
<keyword evidence="6" id="KW-1185">Reference proteome</keyword>
<feature type="domain" description="EF-hand" evidence="5">
    <location>
        <begin position="103"/>
        <end position="138"/>
    </location>
</feature>
<proteinExistence type="predicted"/>
<feature type="domain" description="EF-hand" evidence="5">
    <location>
        <begin position="144"/>
        <end position="179"/>
    </location>
</feature>
<evidence type="ECO:0000313" key="7">
    <source>
        <dbReference type="RefSeq" id="XP_032804099.1"/>
    </source>
</evidence>
<reference evidence="7" key="1">
    <citation type="submission" date="2025-08" db="UniProtKB">
        <authorList>
            <consortium name="RefSeq"/>
        </authorList>
    </citation>
    <scope>IDENTIFICATION</scope>
    <source>
        <tissue evidence="7">Sperm</tissue>
    </source>
</reference>
<dbReference type="SUPFAM" id="SSF47473">
    <property type="entry name" value="EF-hand"/>
    <property type="match status" value="1"/>
</dbReference>
<name>A0AAJ7SRE8_PETMA</name>
<keyword evidence="1" id="KW-0479">Metal-binding</keyword>
<dbReference type="InterPro" id="IPR002048">
    <property type="entry name" value="EF_hand_dom"/>
</dbReference>
<evidence type="ECO:0000256" key="2">
    <source>
        <dbReference type="ARBA" id="ARBA00022737"/>
    </source>
</evidence>
<gene>
    <name evidence="7" type="primary">LOC116939600</name>
</gene>